<feature type="compositionally biased region" description="Basic and acidic residues" evidence="1">
    <location>
        <begin position="691"/>
        <end position="701"/>
    </location>
</feature>
<dbReference type="GeneID" id="7832138"/>
<accession>I7LZX2</accession>
<dbReference type="Proteomes" id="UP000009168">
    <property type="component" value="Unassembled WGS sequence"/>
</dbReference>
<dbReference type="KEGG" id="tet:TTHERM_00530270"/>
<dbReference type="SUPFAM" id="SSF49354">
    <property type="entry name" value="PapD-like"/>
    <property type="match status" value="1"/>
</dbReference>
<gene>
    <name evidence="3" type="ORF">TTHERM_00530270</name>
</gene>
<organism evidence="3 4">
    <name type="scientific">Tetrahymena thermophila (strain SB210)</name>
    <dbReference type="NCBI Taxonomy" id="312017"/>
    <lineage>
        <taxon>Eukaryota</taxon>
        <taxon>Sar</taxon>
        <taxon>Alveolata</taxon>
        <taxon>Ciliophora</taxon>
        <taxon>Intramacronucleata</taxon>
        <taxon>Oligohymenophorea</taxon>
        <taxon>Hymenostomatida</taxon>
        <taxon>Tetrahymenina</taxon>
        <taxon>Tetrahymenidae</taxon>
        <taxon>Tetrahymena</taxon>
    </lineage>
</organism>
<feature type="region of interest" description="Disordered" evidence="1">
    <location>
        <begin position="1"/>
        <end position="22"/>
    </location>
</feature>
<dbReference type="InterPro" id="IPR056307">
    <property type="entry name" value="Ig-CFAP74_3rd"/>
</dbReference>
<dbReference type="InterPro" id="IPR013783">
    <property type="entry name" value="Ig-like_fold"/>
</dbReference>
<proteinExistence type="predicted"/>
<dbReference type="eggNOG" id="ENOG502QPUP">
    <property type="taxonomic scope" value="Eukaryota"/>
</dbReference>
<protein>
    <recommendedName>
        <fullName evidence="2">CFAP74 third Ig-like domain-containing protein</fullName>
    </recommendedName>
</protein>
<evidence type="ECO:0000256" key="1">
    <source>
        <dbReference type="SAM" id="MobiDB-lite"/>
    </source>
</evidence>
<feature type="region of interest" description="Disordered" evidence="1">
    <location>
        <begin position="641"/>
        <end position="701"/>
    </location>
</feature>
<reference evidence="4" key="1">
    <citation type="journal article" date="2006" name="PLoS Biol.">
        <title>Macronuclear genome sequence of the ciliate Tetrahymena thermophila, a model eukaryote.</title>
        <authorList>
            <person name="Eisen J.A."/>
            <person name="Coyne R.S."/>
            <person name="Wu M."/>
            <person name="Wu D."/>
            <person name="Thiagarajan M."/>
            <person name="Wortman J.R."/>
            <person name="Badger J.H."/>
            <person name="Ren Q."/>
            <person name="Amedeo P."/>
            <person name="Jones K.M."/>
            <person name="Tallon L.J."/>
            <person name="Delcher A.L."/>
            <person name="Salzberg S.L."/>
            <person name="Silva J.C."/>
            <person name="Haas B.J."/>
            <person name="Majoros W.H."/>
            <person name="Farzad M."/>
            <person name="Carlton J.M."/>
            <person name="Smith R.K. Jr."/>
            <person name="Garg J."/>
            <person name="Pearlman R.E."/>
            <person name="Karrer K.M."/>
            <person name="Sun L."/>
            <person name="Manning G."/>
            <person name="Elde N.C."/>
            <person name="Turkewitz A.P."/>
            <person name="Asai D.J."/>
            <person name="Wilkes D.E."/>
            <person name="Wang Y."/>
            <person name="Cai H."/>
            <person name="Collins K."/>
            <person name="Stewart B.A."/>
            <person name="Lee S.R."/>
            <person name="Wilamowska K."/>
            <person name="Weinberg Z."/>
            <person name="Ruzzo W.L."/>
            <person name="Wloga D."/>
            <person name="Gaertig J."/>
            <person name="Frankel J."/>
            <person name="Tsao C.-C."/>
            <person name="Gorovsky M.A."/>
            <person name="Keeling P.J."/>
            <person name="Waller R.F."/>
            <person name="Patron N.J."/>
            <person name="Cherry J.M."/>
            <person name="Stover N.A."/>
            <person name="Krieger C.J."/>
            <person name="del Toro C."/>
            <person name="Ryder H.F."/>
            <person name="Williamson S.C."/>
            <person name="Barbeau R.A."/>
            <person name="Hamilton E.P."/>
            <person name="Orias E."/>
        </authorList>
    </citation>
    <scope>NUCLEOTIDE SEQUENCE [LARGE SCALE GENOMIC DNA]</scope>
    <source>
        <strain evidence="4">SB210</strain>
    </source>
</reference>
<dbReference type="STRING" id="312017.I7LZX2"/>
<feature type="domain" description="CFAP74 third Ig-like" evidence="2">
    <location>
        <begin position="310"/>
        <end position="422"/>
    </location>
</feature>
<evidence type="ECO:0000259" key="2">
    <source>
        <dbReference type="Pfam" id="PF24778"/>
    </source>
</evidence>
<dbReference type="RefSeq" id="XP_001032738.2">
    <property type="nucleotide sequence ID" value="XM_001032738.2"/>
</dbReference>
<dbReference type="InterPro" id="IPR008962">
    <property type="entry name" value="PapD-like_sf"/>
</dbReference>
<keyword evidence="4" id="KW-1185">Reference proteome</keyword>
<dbReference type="Pfam" id="PF24771">
    <property type="entry name" value="Ig_CFAP74_1st"/>
    <property type="match status" value="1"/>
</dbReference>
<dbReference type="PANTHER" id="PTHR22538:SF0">
    <property type="entry name" value="CILIA- AND FLAGELLA-ASSOCIATED PROTEIN 74"/>
    <property type="match status" value="1"/>
</dbReference>
<dbReference type="InParanoid" id="I7LZX2"/>
<dbReference type="Pfam" id="PF24778">
    <property type="entry name" value="Ig-CFAP74_3rd"/>
    <property type="match status" value="1"/>
</dbReference>
<feature type="compositionally biased region" description="Basic and acidic residues" evidence="1">
    <location>
        <begin position="10"/>
        <end position="22"/>
    </location>
</feature>
<dbReference type="EMBL" id="GG662522">
    <property type="protein sequence ID" value="EAR85075.2"/>
    <property type="molecule type" value="Genomic_DNA"/>
</dbReference>
<feature type="compositionally biased region" description="Basic and acidic residues" evidence="1">
    <location>
        <begin position="641"/>
        <end position="681"/>
    </location>
</feature>
<dbReference type="Gene3D" id="2.60.40.10">
    <property type="entry name" value="Immunoglobulins"/>
    <property type="match status" value="4"/>
</dbReference>
<name>I7LZX2_TETTS</name>
<sequence>MSDQEENDEKVETPRDERGRKIIQLREETVLEKKMKTKALDKQKNNITQAQIVMGKEFKGDSFACKPEQIIFQDFEVGEPYVQTVLLTNVSNTQNSFKLLLLKEKIRDYFEIMYKPPGRISAGMSCPITIRFTAQVNEDIDDFFPILTETGPVNIPLKCFCKKAIVVCDNTVVDFGQVIQGEFGVKNLILQNKGALPTDIIIKSKDGADILTKTETASVVGSVNRGVGGSQKSFQGEDDDEDNDLQSSLSQLKFAKQHTIQGYSQLKIPIKYIPNKIKSLHLPLVLYFENFLHSRPIEIVIKGECIEVPIYVEKTLYDFEICLLNHIYREKIVFYNRSQNAMKTQIVAPKETKSFFEFNPLLGYIQGNSKFEVWVKMNADKDLLTLCSKYLDQKTGILDIPFKLIGAGQEMPVLFTIRSKMTIDTVQITPGKINFGKLYEGTASRMPLTCENLSDLPQEILFYPLPKEISVELDLIPLKLLPKEKFQTNLIYRSTKIPGIDNRKDEGYLKCKIITGNIATKDIRIPYSCDIMKCPLEFSAMKIDIPVMQVDEMFNTTLMIKNTTYKTMIFEFFLPKFEICGLKLTPMVERIKPEESVEINIEYQSFFKKLNAFTLEELVQKYDNDPNHNFQLKMQMKKDEIEKAKKEQEQKELEAADPKAAKGAKKVPEKKEAPPKKDVKLNKTQQQALEEEQRRQEELQRIKEEEEKQKRLEIEKNFDMEEELAKLGGKLLEFHLDDTIKYSQHYTWLVPCYFKPVDMPDASKFLTFVEINTVTVQKSLVLNKTVIDFGEIAVGIKEIKQLIITNNSDQNAQISMDLLPLFSGFNIINALREIEPTKSRILFVQFQPHEDKPFEETLRIKCRTTCVSAKLIGKGVRPEVKIQPENGLINVGGVVLGEKVEKSFKVINVSNFPIKFKVASIAHGIYNKNGSKVFSFSPSEAQIEANKEMEIKVVFQPDRISEQFFELISIFVPNQKDEKQLFVWGSCYPRQGYVTHYKPYLSLPNSQDLPSKIEATFDTLKILDEELIFSPKNTRIMLEFTKIKSKEVNSFAPKQTADRNIPISLISENEEVDEKSFTRKIIIGNSKIASDPKLEKPVNFEIIMPKDDKNNYFTCDNVKGAVAPGIETVISFKFKPPAMDALIASIEALQGLGQWKEMKAELKISGGFLNPGQQDVWVFEVILRAYINQI</sequence>
<dbReference type="PANTHER" id="PTHR22538">
    <property type="entry name" value="CILIA- AND FLAGELLA-ASSOCIATED PROTEIN 74"/>
    <property type="match status" value="1"/>
</dbReference>
<dbReference type="OrthoDB" id="545169at2759"/>
<evidence type="ECO:0000313" key="4">
    <source>
        <dbReference type="Proteomes" id="UP000009168"/>
    </source>
</evidence>
<dbReference type="AlphaFoldDB" id="I7LZX2"/>
<evidence type="ECO:0000313" key="3">
    <source>
        <dbReference type="EMBL" id="EAR85075.2"/>
    </source>
</evidence>